<sequence>MIRSPSQSDRQRIVCRDPVIAYEVITIEGLKLDLIAFIKHQLITIDWIGIIIIVGIRRIPGTRTITDIPT</sequence>
<evidence type="ECO:0000313" key="1">
    <source>
        <dbReference type="EMBL" id="EMP56081.1"/>
    </source>
</evidence>
<organism evidence="1 2">
    <name type="scientific">Marinobacter santoriniensis NKSG1</name>
    <dbReference type="NCBI Taxonomy" id="1288826"/>
    <lineage>
        <taxon>Bacteria</taxon>
        <taxon>Pseudomonadati</taxon>
        <taxon>Pseudomonadota</taxon>
        <taxon>Gammaproteobacteria</taxon>
        <taxon>Pseudomonadales</taxon>
        <taxon>Marinobacteraceae</taxon>
        <taxon>Marinobacter</taxon>
    </lineage>
</organism>
<proteinExistence type="predicted"/>
<comment type="caution">
    <text evidence="1">The sequence shown here is derived from an EMBL/GenBank/DDBJ whole genome shotgun (WGS) entry which is preliminary data.</text>
</comment>
<accession>M7CR04</accession>
<protein>
    <submittedName>
        <fullName evidence="1">Uncharacterized protein</fullName>
    </submittedName>
</protein>
<dbReference type="AlphaFoldDB" id="M7CR04"/>
<name>M7CR04_9GAMM</name>
<dbReference type="EMBL" id="APAT01000015">
    <property type="protein sequence ID" value="EMP56081.1"/>
    <property type="molecule type" value="Genomic_DNA"/>
</dbReference>
<gene>
    <name evidence="1" type="ORF">MSNKSG1_09418</name>
</gene>
<reference evidence="1 2" key="1">
    <citation type="journal article" date="2013" name="Genome Announc.">
        <title>Genome Sequence of Hydrothermal Arsenic-Respiring Bacterium Marinobacter santoriniensis NKSG1T.</title>
        <authorList>
            <person name="Handley K.M."/>
            <person name="Upton M."/>
            <person name="Beatson S.A."/>
            <person name="Hery M."/>
            <person name="Lloyd J.R."/>
        </authorList>
    </citation>
    <scope>NUCLEOTIDE SEQUENCE [LARGE SCALE GENOMIC DNA]</scope>
    <source>
        <strain evidence="1 2">NKSG1</strain>
    </source>
</reference>
<evidence type="ECO:0000313" key="2">
    <source>
        <dbReference type="Proteomes" id="UP000011960"/>
    </source>
</evidence>
<keyword evidence="2" id="KW-1185">Reference proteome</keyword>
<dbReference type="Proteomes" id="UP000011960">
    <property type="component" value="Unassembled WGS sequence"/>
</dbReference>